<dbReference type="EMBL" id="DS469516">
    <property type="protein sequence ID" value="EDO47965.1"/>
    <property type="molecule type" value="Genomic_DNA"/>
</dbReference>
<gene>
    <name evidence="1" type="ORF">NEMVEDRAFT_v1g238986</name>
</gene>
<dbReference type="AlphaFoldDB" id="A7RKU1"/>
<accession>A7RKU1</accession>
<dbReference type="InParanoid" id="A7RKU1"/>
<protein>
    <submittedName>
        <fullName evidence="1">Uncharacterized protein</fullName>
    </submittedName>
</protein>
<reference evidence="1 2" key="1">
    <citation type="journal article" date="2007" name="Science">
        <title>Sea anemone genome reveals ancestral eumetazoan gene repertoire and genomic organization.</title>
        <authorList>
            <person name="Putnam N.H."/>
            <person name="Srivastava M."/>
            <person name="Hellsten U."/>
            <person name="Dirks B."/>
            <person name="Chapman J."/>
            <person name="Salamov A."/>
            <person name="Terry A."/>
            <person name="Shapiro H."/>
            <person name="Lindquist E."/>
            <person name="Kapitonov V.V."/>
            <person name="Jurka J."/>
            <person name="Genikhovich G."/>
            <person name="Grigoriev I.V."/>
            <person name="Lucas S.M."/>
            <person name="Steele R.E."/>
            <person name="Finnerty J.R."/>
            <person name="Technau U."/>
            <person name="Martindale M.Q."/>
            <person name="Rokhsar D.S."/>
        </authorList>
    </citation>
    <scope>NUCLEOTIDE SEQUENCE [LARGE SCALE GENOMIC DNA]</scope>
    <source>
        <strain evidence="2">CH2 X CH6</strain>
    </source>
</reference>
<sequence>MDKAIETAARTAKRDAMAKYERKNDSLMNSIRLKRKVEVVENCYDELDVAWKELEVKHADFVRLLCDEKAEQEECSMEKLQEQQNEAMQDKIQYMEWNDRR</sequence>
<proteinExistence type="predicted"/>
<dbReference type="HOGENOM" id="CLU_2294941_0_0_1"/>
<evidence type="ECO:0000313" key="2">
    <source>
        <dbReference type="Proteomes" id="UP000001593"/>
    </source>
</evidence>
<dbReference type="Proteomes" id="UP000001593">
    <property type="component" value="Unassembled WGS sequence"/>
</dbReference>
<organism evidence="1 2">
    <name type="scientific">Nematostella vectensis</name>
    <name type="common">Starlet sea anemone</name>
    <dbReference type="NCBI Taxonomy" id="45351"/>
    <lineage>
        <taxon>Eukaryota</taxon>
        <taxon>Metazoa</taxon>
        <taxon>Cnidaria</taxon>
        <taxon>Anthozoa</taxon>
        <taxon>Hexacorallia</taxon>
        <taxon>Actiniaria</taxon>
        <taxon>Edwardsiidae</taxon>
        <taxon>Nematostella</taxon>
    </lineage>
</organism>
<keyword evidence="2" id="KW-1185">Reference proteome</keyword>
<evidence type="ECO:0000313" key="1">
    <source>
        <dbReference type="EMBL" id="EDO47965.1"/>
    </source>
</evidence>
<name>A7RKU1_NEMVE</name>